<gene>
    <name evidence="2" type="ORF">PGT21_000437</name>
</gene>
<comment type="caution">
    <text evidence="2">The sequence shown here is derived from an EMBL/GenBank/DDBJ whole genome shotgun (WGS) entry which is preliminary data.</text>
</comment>
<dbReference type="GO" id="GO:0003677">
    <property type="term" value="F:DNA binding"/>
    <property type="evidence" value="ECO:0007669"/>
    <property type="project" value="InterPro"/>
</dbReference>
<dbReference type="Proteomes" id="UP000324748">
    <property type="component" value="Unassembled WGS sequence"/>
</dbReference>
<keyword evidence="3" id="KW-1185">Reference proteome</keyword>
<name>A0A5B0MXN4_PUCGR</name>
<dbReference type="AlphaFoldDB" id="A0A5B0MXN4"/>
<dbReference type="Pfam" id="PF14372">
    <property type="entry name" value="hAT-like_RNase-H"/>
    <property type="match status" value="1"/>
</dbReference>
<dbReference type="InterPro" id="IPR025525">
    <property type="entry name" value="hAT-like_transposase_RNase-H"/>
</dbReference>
<organism evidence="2 3">
    <name type="scientific">Puccinia graminis f. sp. tritici</name>
    <dbReference type="NCBI Taxonomy" id="56615"/>
    <lineage>
        <taxon>Eukaryota</taxon>
        <taxon>Fungi</taxon>
        <taxon>Dikarya</taxon>
        <taxon>Basidiomycota</taxon>
        <taxon>Pucciniomycotina</taxon>
        <taxon>Pucciniomycetes</taxon>
        <taxon>Pucciniales</taxon>
        <taxon>Pucciniaceae</taxon>
        <taxon>Puccinia</taxon>
    </lineage>
</organism>
<protein>
    <recommendedName>
        <fullName evidence="1">hAT-like transposase RNase-H fold domain-containing protein</fullName>
    </recommendedName>
</protein>
<evidence type="ECO:0000259" key="1">
    <source>
        <dbReference type="Pfam" id="PF14372"/>
    </source>
</evidence>
<proteinExistence type="predicted"/>
<dbReference type="PANTHER" id="PTHR23272">
    <property type="entry name" value="BED FINGER-RELATED"/>
    <property type="match status" value="1"/>
</dbReference>
<dbReference type="EMBL" id="VSWC01000128">
    <property type="protein sequence ID" value="KAA1081735.1"/>
    <property type="molecule type" value="Genomic_DNA"/>
</dbReference>
<evidence type="ECO:0000313" key="2">
    <source>
        <dbReference type="EMBL" id="KAA1081735.1"/>
    </source>
</evidence>
<reference evidence="2 3" key="1">
    <citation type="submission" date="2019-05" db="EMBL/GenBank/DDBJ databases">
        <title>Emergence of the Ug99 lineage of the wheat stem rust pathogen through somatic hybridization.</title>
        <authorList>
            <person name="Li F."/>
            <person name="Upadhyaya N.M."/>
            <person name="Sperschneider J."/>
            <person name="Matny O."/>
            <person name="Nguyen-Phuc H."/>
            <person name="Mago R."/>
            <person name="Raley C."/>
            <person name="Miller M.E."/>
            <person name="Silverstein K.A.T."/>
            <person name="Henningsen E."/>
            <person name="Hirsch C.D."/>
            <person name="Visser B."/>
            <person name="Pretorius Z.A."/>
            <person name="Steffenson B.J."/>
            <person name="Schwessinger B."/>
            <person name="Dodds P.N."/>
            <person name="Figueroa M."/>
        </authorList>
    </citation>
    <scope>NUCLEOTIDE SEQUENCE [LARGE SCALE GENOMIC DNA]</scope>
    <source>
        <strain evidence="2">21-0</strain>
    </source>
</reference>
<evidence type="ECO:0000313" key="3">
    <source>
        <dbReference type="Proteomes" id="UP000324748"/>
    </source>
</evidence>
<accession>A0A5B0MXN4</accession>
<dbReference type="PANTHER" id="PTHR23272:SF190">
    <property type="entry name" value="ZINC FINGER, BED-TYPE-RELATED"/>
    <property type="match status" value="1"/>
</dbReference>
<sequence length="185" mass="21085">MNQHPTAHAVYKYMKQIDTQLKNVLDSVPANLIDLIRPMQDKYDKYWEKMKDFLAISLVFDPCCKLVMIEFLLKDELCNNKAAASIAAIKKNFSSWFNNFVSNTPKRTDVVESTDIIQTQSNEPKSVIAEENVDLRFKKYLSEIQSTQAISTTAKLDLYLQEPPVMITPPISQFLPGGAPTMDNF</sequence>
<feature type="domain" description="hAT-like transposase RNase-H fold" evidence="1">
    <location>
        <begin position="2"/>
        <end position="99"/>
    </location>
</feature>